<dbReference type="NCBIfam" id="TIGR00269">
    <property type="entry name" value="TIGR00269 family protein"/>
    <property type="match status" value="1"/>
</dbReference>
<evidence type="ECO:0000313" key="6">
    <source>
        <dbReference type="Proteomes" id="UP000001941"/>
    </source>
</evidence>
<evidence type="ECO:0000259" key="4">
    <source>
        <dbReference type="Pfam" id="PF01171"/>
    </source>
</evidence>
<feature type="binding site" evidence="3">
    <location>
        <position position="167"/>
    </location>
    <ligand>
        <name>ATP</name>
        <dbReference type="ChEBI" id="CHEBI:30616"/>
    </ligand>
</feature>
<evidence type="ECO:0000256" key="1">
    <source>
        <dbReference type="ARBA" id="ARBA00022679"/>
    </source>
</evidence>
<dbReference type="GO" id="GO:0046872">
    <property type="term" value="F:metal ion binding"/>
    <property type="evidence" value="ECO:0007669"/>
    <property type="project" value="UniProtKB-KW"/>
</dbReference>
<keyword evidence="1" id="KW-0808">Transferase</keyword>
<dbReference type="RefSeq" id="WP_011449175.1">
    <property type="nucleotide sequence ID" value="NC_007796.1"/>
</dbReference>
<gene>
    <name evidence="5" type="ordered locus">Mhun_2212</name>
</gene>
<keyword evidence="3" id="KW-0067">ATP-binding</keyword>
<dbReference type="GO" id="GO:0002143">
    <property type="term" value="P:tRNA wobble position uridine thiolation"/>
    <property type="evidence" value="ECO:0007669"/>
    <property type="project" value="TreeGrafter"/>
</dbReference>
<dbReference type="PANTHER" id="PTHR11807:SF12">
    <property type="entry name" value="CYTOPLASMIC TRNA 2-THIOLATION PROTEIN 1"/>
    <property type="match status" value="1"/>
</dbReference>
<accession>Q2FSH2</accession>
<dbReference type="GO" id="GO:0000049">
    <property type="term" value="F:tRNA binding"/>
    <property type="evidence" value="ECO:0007669"/>
    <property type="project" value="InterPro"/>
</dbReference>
<feature type="binding site" evidence="3">
    <location>
        <position position="61"/>
    </location>
    <ligand>
        <name>ATP</name>
        <dbReference type="ChEBI" id="CHEBI:30616"/>
    </ligand>
</feature>
<evidence type="ECO:0000256" key="3">
    <source>
        <dbReference type="PIRSR" id="PIRSR004976-51"/>
    </source>
</evidence>
<dbReference type="eggNOG" id="arCOG00042">
    <property type="taxonomic scope" value="Archaea"/>
</dbReference>
<dbReference type="FunCoup" id="Q2FSH2">
    <property type="interactions" value="98"/>
</dbReference>
<feature type="binding site" evidence="2">
    <location>
        <position position="11"/>
    </location>
    <ligand>
        <name>Zn(2+)</name>
        <dbReference type="ChEBI" id="CHEBI:29105"/>
        <label>1</label>
    </ligand>
</feature>
<organism evidence="5 6">
    <name type="scientific">Methanospirillum hungatei JF-1 (strain ATCC 27890 / DSM 864 / NBRC 100397 / JF-1)</name>
    <dbReference type="NCBI Taxonomy" id="323259"/>
    <lineage>
        <taxon>Archaea</taxon>
        <taxon>Methanobacteriati</taxon>
        <taxon>Methanobacteriota</taxon>
        <taxon>Stenosarchaea group</taxon>
        <taxon>Methanomicrobia</taxon>
        <taxon>Methanomicrobiales</taxon>
        <taxon>Methanospirillaceae</taxon>
        <taxon>Methanospirillum</taxon>
    </lineage>
</organism>
<feature type="binding site" evidence="3">
    <location>
        <position position="162"/>
    </location>
    <ligand>
        <name>ATP</name>
        <dbReference type="ChEBI" id="CHEBI:30616"/>
    </ligand>
</feature>
<dbReference type="Gene3D" id="3.40.50.620">
    <property type="entry name" value="HUPs"/>
    <property type="match status" value="1"/>
</dbReference>
<dbReference type="EMBL" id="CP000254">
    <property type="protein sequence ID" value="ABD41917.1"/>
    <property type="molecule type" value="Genomic_DNA"/>
</dbReference>
<protein>
    <recommendedName>
        <fullName evidence="4">tRNA(Ile)-lysidine/2-thiocytidine synthase N-terminal domain-containing protein</fullName>
    </recommendedName>
</protein>
<keyword evidence="2" id="KW-0862">Zinc</keyword>
<dbReference type="GeneID" id="3923533"/>
<dbReference type="STRING" id="323259.Mhun_2212"/>
<feature type="binding site" evidence="2">
    <location>
        <position position="280"/>
    </location>
    <ligand>
        <name>Zn(2+)</name>
        <dbReference type="ChEBI" id="CHEBI:29105"/>
        <label>2</label>
    </ligand>
</feature>
<dbReference type="PIRSF" id="PIRSF004976">
    <property type="entry name" value="ATPase_YdaO"/>
    <property type="match status" value="1"/>
</dbReference>
<dbReference type="HOGENOM" id="CLU_026481_1_2_2"/>
<dbReference type="InterPro" id="IPR011063">
    <property type="entry name" value="TilS/TtcA_N"/>
</dbReference>
<feature type="binding site" evidence="2">
    <location>
        <position position="27"/>
    </location>
    <ligand>
        <name>Zn(2+)</name>
        <dbReference type="ChEBI" id="CHEBI:29105"/>
        <label>1</label>
    </ligand>
</feature>
<keyword evidence="6" id="KW-1185">Reference proteome</keyword>
<dbReference type="GO" id="GO:0016740">
    <property type="term" value="F:transferase activity"/>
    <property type="evidence" value="ECO:0007669"/>
    <property type="project" value="UniProtKB-KW"/>
</dbReference>
<feature type="binding site" evidence="2">
    <location>
        <position position="277"/>
    </location>
    <ligand>
        <name>Zn(2+)</name>
        <dbReference type="ChEBI" id="CHEBI:29105"/>
        <label>2</label>
    </ligand>
</feature>
<dbReference type="Proteomes" id="UP000001941">
    <property type="component" value="Chromosome"/>
</dbReference>
<keyword evidence="3" id="KW-0547">Nucleotide-binding</keyword>
<feature type="domain" description="tRNA(Ile)-lysidine/2-thiocytidine synthase N-terminal" evidence="4">
    <location>
        <begin position="53"/>
        <end position="213"/>
    </location>
</feature>
<dbReference type="InterPro" id="IPR014729">
    <property type="entry name" value="Rossmann-like_a/b/a_fold"/>
</dbReference>
<dbReference type="SUPFAM" id="SSF52402">
    <property type="entry name" value="Adenine nucleotide alpha hydrolases-like"/>
    <property type="match status" value="1"/>
</dbReference>
<evidence type="ECO:0000313" key="5">
    <source>
        <dbReference type="EMBL" id="ABD41917.1"/>
    </source>
</evidence>
<dbReference type="InterPro" id="IPR000541">
    <property type="entry name" value="Ncs6/Tuc1/Ctu1"/>
</dbReference>
<evidence type="ECO:0000256" key="2">
    <source>
        <dbReference type="PIRSR" id="PIRSR004976-50"/>
    </source>
</evidence>
<dbReference type="Pfam" id="PF01171">
    <property type="entry name" value="ATP_bind_3"/>
    <property type="match status" value="1"/>
</dbReference>
<proteinExistence type="predicted"/>
<reference evidence="6" key="1">
    <citation type="journal article" date="2016" name="Stand. Genomic Sci.">
        <title>Complete genome sequence of Methanospirillum hungatei type strain JF1.</title>
        <authorList>
            <person name="Gunsalus R.P."/>
            <person name="Cook L.E."/>
            <person name="Crable B."/>
            <person name="Rohlin L."/>
            <person name="McDonald E."/>
            <person name="Mouttaki H."/>
            <person name="Sieber J.R."/>
            <person name="Poweleit N."/>
            <person name="Zhou H."/>
            <person name="Lapidus A.L."/>
            <person name="Daligault H.E."/>
            <person name="Land M."/>
            <person name="Gilna P."/>
            <person name="Ivanova N."/>
            <person name="Kyrpides N."/>
            <person name="Culley D.E."/>
            <person name="McInerney M.J."/>
        </authorList>
    </citation>
    <scope>NUCLEOTIDE SEQUENCE [LARGE SCALE GENOMIC DNA]</scope>
    <source>
        <strain evidence="6">ATCC 27890 / DSM 864 / NBRC 100397 / JF-1</strain>
    </source>
</reference>
<dbReference type="KEGG" id="mhu:Mhun_2212"/>
<dbReference type="PANTHER" id="PTHR11807">
    <property type="entry name" value="ATPASES OF THE PP SUPERFAMILY-RELATED"/>
    <property type="match status" value="1"/>
</dbReference>
<dbReference type="InParanoid" id="Q2FSH2"/>
<name>Q2FSH2_METHJ</name>
<dbReference type="AlphaFoldDB" id="Q2FSH2"/>
<dbReference type="GO" id="GO:0005524">
    <property type="term" value="F:ATP binding"/>
    <property type="evidence" value="ECO:0007669"/>
    <property type="project" value="UniProtKB-KW"/>
</dbReference>
<keyword evidence="2" id="KW-0479">Metal-binding</keyword>
<dbReference type="OrthoDB" id="33422at2157"/>
<dbReference type="EnsemblBacteria" id="ABD41917">
    <property type="protein sequence ID" value="ABD41917"/>
    <property type="gene ID" value="Mhun_2212"/>
</dbReference>
<dbReference type="GO" id="GO:0002144">
    <property type="term" value="C:cytosolic tRNA wobble base thiouridylase complex"/>
    <property type="evidence" value="ECO:0007669"/>
    <property type="project" value="TreeGrafter"/>
</dbReference>
<feature type="binding site" evidence="2">
    <location>
        <position position="8"/>
    </location>
    <ligand>
        <name>Zn(2+)</name>
        <dbReference type="ChEBI" id="CHEBI:29105"/>
        <label>1</label>
    </ligand>
</feature>
<sequence length="309" mass="35010">MADKKIHCEKCEKPAVYLDREREIHLCSDHLKESVENEVRRYLITKRLPKTLGVAFSGGKDSTALLKVLSEIRSEFPSSIIALTVDEGIEGYRQDTIRAATETCLTLRIPHEIIRFQDLYGHSLDHLVSGSERNACTICGILRRRALEVLAQKHKITMIATGHNQDDHAQTTVMNAISGDVRKIFTGYEPSSWYAQRIKPFARVSEKEVTLYALLSGLFKDLSECPYAVSSLRGEVRTLLYQYEQKHPGAMRNAARCEEEIRERLGEIYQQEAYKTCSICGWPGSGTICQVCMVLGKDTHLQNPMTKEK</sequence>
<feature type="binding site" evidence="3">
    <location>
        <position position="85"/>
    </location>
    <ligand>
        <name>ATP</name>
        <dbReference type="ChEBI" id="CHEBI:30616"/>
    </ligand>
</feature>
<feature type="binding site" evidence="2">
    <location>
        <position position="30"/>
    </location>
    <ligand>
        <name>Zn(2+)</name>
        <dbReference type="ChEBI" id="CHEBI:29105"/>
        <label>1</label>
    </ligand>
</feature>
<feature type="binding site" evidence="3">
    <location>
        <begin position="55"/>
        <end position="57"/>
    </location>
    <ligand>
        <name>ATP</name>
        <dbReference type="ChEBI" id="CHEBI:30616"/>
    </ligand>
</feature>
<dbReference type="InterPro" id="IPR035107">
    <property type="entry name" value="tRNA_thiolation_TtcA_Ctu1"/>
</dbReference>
<feature type="binding site" evidence="2">
    <location>
        <position position="292"/>
    </location>
    <ligand>
        <name>Zn(2+)</name>
        <dbReference type="ChEBI" id="CHEBI:29105"/>
        <label>2</label>
    </ligand>
</feature>
<feature type="binding site" evidence="2">
    <location>
        <position position="289"/>
    </location>
    <ligand>
        <name>Zn(2+)</name>
        <dbReference type="ChEBI" id="CHEBI:29105"/>
        <label>2</label>
    </ligand>
</feature>